<comment type="catalytic activity">
    <reaction evidence="8">
        <text>O-phospho-L-threonyl-[protein] + H2O = L-threonyl-[protein] + phosphate</text>
        <dbReference type="Rhea" id="RHEA:47004"/>
        <dbReference type="Rhea" id="RHEA-COMP:11060"/>
        <dbReference type="Rhea" id="RHEA-COMP:11605"/>
        <dbReference type="ChEBI" id="CHEBI:15377"/>
        <dbReference type="ChEBI" id="CHEBI:30013"/>
        <dbReference type="ChEBI" id="CHEBI:43474"/>
        <dbReference type="ChEBI" id="CHEBI:61977"/>
        <dbReference type="EC" id="3.1.3.16"/>
    </reaction>
</comment>
<dbReference type="InterPro" id="IPR050341">
    <property type="entry name" value="PP1_catalytic_subunit"/>
</dbReference>
<keyword evidence="10" id="KW-1185">Reference proteome</keyword>
<evidence type="ECO:0000256" key="6">
    <source>
        <dbReference type="ARBA" id="ARBA00023211"/>
    </source>
</evidence>
<dbReference type="InterPro" id="IPR029052">
    <property type="entry name" value="Metallo-depent_PP-like"/>
</dbReference>
<keyword evidence="3" id="KW-0479">Metal-binding</keyword>
<evidence type="ECO:0000256" key="4">
    <source>
        <dbReference type="ARBA" id="ARBA00022801"/>
    </source>
</evidence>
<keyword evidence="4" id="KW-0378">Hydrolase</keyword>
<dbReference type="EMBL" id="UZAN01042006">
    <property type="protein sequence ID" value="VDP74704.1"/>
    <property type="molecule type" value="Genomic_DNA"/>
</dbReference>
<dbReference type="GO" id="GO:0005634">
    <property type="term" value="C:nucleus"/>
    <property type="evidence" value="ECO:0007669"/>
    <property type="project" value="TreeGrafter"/>
</dbReference>
<evidence type="ECO:0000256" key="2">
    <source>
        <dbReference type="ARBA" id="ARBA00013081"/>
    </source>
</evidence>
<dbReference type="InterPro" id="IPR006186">
    <property type="entry name" value="Ser/Thr-sp_prot-phosphatase"/>
</dbReference>
<evidence type="ECO:0000256" key="5">
    <source>
        <dbReference type="ARBA" id="ARBA00022912"/>
    </source>
</evidence>
<dbReference type="GO" id="GO:0005737">
    <property type="term" value="C:cytoplasm"/>
    <property type="evidence" value="ECO:0007669"/>
    <property type="project" value="TreeGrafter"/>
</dbReference>
<reference evidence="9 10" key="2">
    <citation type="submission" date="2018-11" db="EMBL/GenBank/DDBJ databases">
        <authorList>
            <consortium name="Pathogen Informatics"/>
        </authorList>
    </citation>
    <scope>NUCLEOTIDE SEQUENCE [LARGE SCALE GENOMIC DNA]</scope>
    <source>
        <strain evidence="9 10">Egypt</strain>
    </source>
</reference>
<evidence type="ECO:0000313" key="11">
    <source>
        <dbReference type="WBParaSite" id="ECPE_0000517201-mRNA-1"/>
    </source>
</evidence>
<dbReference type="AlphaFoldDB" id="A0A183ADX5"/>
<evidence type="ECO:0000313" key="10">
    <source>
        <dbReference type="Proteomes" id="UP000272942"/>
    </source>
</evidence>
<proteinExistence type="predicted"/>
<accession>A0A183ADX5</accession>
<evidence type="ECO:0000313" key="9">
    <source>
        <dbReference type="EMBL" id="VDP74704.1"/>
    </source>
</evidence>
<sequence>MERGHLYGKEAIKSFLEAFKIKAICHAKQVVMDGYELFSDSTELITLFSVPNYRAKYANDGAVMQLSDTLTVSFLILENPIQTNASSEENACQTNSHQNHQLEHQHYEQLCNLDTQSHESNQSQQECS</sequence>
<dbReference type="SUPFAM" id="SSF56300">
    <property type="entry name" value="Metallo-dependent phosphatases"/>
    <property type="match status" value="1"/>
</dbReference>
<reference evidence="11" key="1">
    <citation type="submission" date="2016-06" db="UniProtKB">
        <authorList>
            <consortium name="WormBaseParasite"/>
        </authorList>
    </citation>
    <scope>IDENTIFICATION</scope>
</reference>
<evidence type="ECO:0000256" key="7">
    <source>
        <dbReference type="ARBA" id="ARBA00047761"/>
    </source>
</evidence>
<dbReference type="PRINTS" id="PR00114">
    <property type="entry name" value="STPHPHTASE"/>
</dbReference>
<comment type="catalytic activity">
    <reaction evidence="7">
        <text>O-phospho-L-seryl-[protein] + H2O = L-seryl-[protein] + phosphate</text>
        <dbReference type="Rhea" id="RHEA:20629"/>
        <dbReference type="Rhea" id="RHEA-COMP:9863"/>
        <dbReference type="Rhea" id="RHEA-COMP:11604"/>
        <dbReference type="ChEBI" id="CHEBI:15377"/>
        <dbReference type="ChEBI" id="CHEBI:29999"/>
        <dbReference type="ChEBI" id="CHEBI:43474"/>
        <dbReference type="ChEBI" id="CHEBI:83421"/>
        <dbReference type="EC" id="3.1.3.16"/>
    </reaction>
</comment>
<protein>
    <recommendedName>
        <fullName evidence="2">protein-serine/threonine phosphatase</fullName>
        <ecNumber evidence="2">3.1.3.16</ecNumber>
    </recommendedName>
</protein>
<dbReference type="WBParaSite" id="ECPE_0000517201-mRNA-1">
    <property type="protein sequence ID" value="ECPE_0000517201-mRNA-1"/>
    <property type="gene ID" value="ECPE_0000517201"/>
</dbReference>
<dbReference type="PANTHER" id="PTHR11668:SF300">
    <property type="entry name" value="SERINE_THREONINE-PROTEIN PHOSPHATASE"/>
    <property type="match status" value="1"/>
</dbReference>
<dbReference type="PANTHER" id="PTHR11668">
    <property type="entry name" value="SERINE/THREONINE PROTEIN PHOSPHATASE"/>
    <property type="match status" value="1"/>
</dbReference>
<comment type="cofactor">
    <cofactor evidence="1">
        <name>Mn(2+)</name>
        <dbReference type="ChEBI" id="CHEBI:29035"/>
    </cofactor>
</comment>
<dbReference type="GO" id="GO:0004722">
    <property type="term" value="F:protein serine/threonine phosphatase activity"/>
    <property type="evidence" value="ECO:0007669"/>
    <property type="project" value="UniProtKB-EC"/>
</dbReference>
<dbReference type="EC" id="3.1.3.16" evidence="2"/>
<keyword evidence="5" id="KW-0904">Protein phosphatase</keyword>
<name>A0A183ADX5_9TREM</name>
<evidence type="ECO:0000256" key="8">
    <source>
        <dbReference type="ARBA" id="ARBA00048336"/>
    </source>
</evidence>
<keyword evidence="6" id="KW-0464">Manganese</keyword>
<dbReference type="Gene3D" id="3.60.21.10">
    <property type="match status" value="1"/>
</dbReference>
<evidence type="ECO:0000256" key="1">
    <source>
        <dbReference type="ARBA" id="ARBA00001936"/>
    </source>
</evidence>
<gene>
    <name evidence="9" type="ORF">ECPE_LOCUS5160</name>
</gene>
<organism evidence="11">
    <name type="scientific">Echinostoma caproni</name>
    <dbReference type="NCBI Taxonomy" id="27848"/>
    <lineage>
        <taxon>Eukaryota</taxon>
        <taxon>Metazoa</taxon>
        <taxon>Spiralia</taxon>
        <taxon>Lophotrochozoa</taxon>
        <taxon>Platyhelminthes</taxon>
        <taxon>Trematoda</taxon>
        <taxon>Digenea</taxon>
        <taxon>Plagiorchiida</taxon>
        <taxon>Echinostomata</taxon>
        <taxon>Echinostomatoidea</taxon>
        <taxon>Echinostomatidae</taxon>
        <taxon>Echinostoma</taxon>
    </lineage>
</organism>
<dbReference type="GO" id="GO:0046872">
    <property type="term" value="F:metal ion binding"/>
    <property type="evidence" value="ECO:0007669"/>
    <property type="project" value="UniProtKB-KW"/>
</dbReference>
<evidence type="ECO:0000256" key="3">
    <source>
        <dbReference type="ARBA" id="ARBA00022723"/>
    </source>
</evidence>
<dbReference type="Proteomes" id="UP000272942">
    <property type="component" value="Unassembled WGS sequence"/>
</dbReference>